<keyword evidence="22" id="KW-1185">Reference proteome</keyword>
<feature type="domain" description="GAIN-B" evidence="19">
    <location>
        <begin position="1206"/>
        <end position="1370"/>
    </location>
</feature>
<feature type="transmembrane region" description="Helical" evidence="18">
    <location>
        <begin position="1537"/>
        <end position="1566"/>
    </location>
</feature>
<evidence type="ECO:0000256" key="17">
    <source>
        <dbReference type="SAM" id="MobiDB-lite"/>
    </source>
</evidence>
<feature type="compositionally biased region" description="Low complexity" evidence="17">
    <location>
        <begin position="336"/>
        <end position="369"/>
    </location>
</feature>
<dbReference type="InterPro" id="IPR057244">
    <property type="entry name" value="GAIN_B"/>
</dbReference>
<dbReference type="InterPro" id="IPR013320">
    <property type="entry name" value="ConA-like_dom_sf"/>
</dbReference>
<dbReference type="Pfam" id="PF01825">
    <property type="entry name" value="GPS"/>
    <property type="match status" value="1"/>
</dbReference>
<organism evidence="21 22">
    <name type="scientific">Megalops atlanticus</name>
    <name type="common">Tarpon</name>
    <name type="synonym">Clupea gigantea</name>
    <dbReference type="NCBI Taxonomy" id="7932"/>
    <lineage>
        <taxon>Eukaryota</taxon>
        <taxon>Metazoa</taxon>
        <taxon>Chordata</taxon>
        <taxon>Craniata</taxon>
        <taxon>Vertebrata</taxon>
        <taxon>Euteleostomi</taxon>
        <taxon>Actinopterygii</taxon>
        <taxon>Neopterygii</taxon>
        <taxon>Teleostei</taxon>
        <taxon>Elopiformes</taxon>
        <taxon>Megalopidae</taxon>
        <taxon>Megalops</taxon>
    </lineage>
</organism>
<dbReference type="InterPro" id="IPR046338">
    <property type="entry name" value="GAIN_dom_sf"/>
</dbReference>
<dbReference type="Gene3D" id="1.20.1070.10">
    <property type="entry name" value="Rhodopsin 7-helix transmembrane proteins"/>
    <property type="match status" value="1"/>
</dbReference>
<feature type="region of interest" description="Disordered" evidence="17">
    <location>
        <begin position="336"/>
        <end position="477"/>
    </location>
</feature>
<keyword evidence="7 18" id="KW-1133">Transmembrane helix</keyword>
<evidence type="ECO:0000256" key="11">
    <source>
        <dbReference type="ARBA" id="ARBA00023170"/>
    </source>
</evidence>
<feature type="transmembrane region" description="Helical" evidence="18">
    <location>
        <begin position="1487"/>
        <end position="1509"/>
    </location>
</feature>
<feature type="transmembrane region" description="Helical" evidence="18">
    <location>
        <begin position="48"/>
        <end position="69"/>
    </location>
</feature>
<dbReference type="PROSITE" id="PS00650">
    <property type="entry name" value="G_PROTEIN_RECEP_F2_2"/>
    <property type="match status" value="1"/>
</dbReference>
<dbReference type="FunFam" id="2.60.220.50:FF:000003">
    <property type="entry name" value="adhesion G-protein coupled receptor G2 isoform X2"/>
    <property type="match status" value="1"/>
</dbReference>
<proteinExistence type="inferred from homology"/>
<evidence type="ECO:0000256" key="14">
    <source>
        <dbReference type="ARBA" id="ARBA00069918"/>
    </source>
</evidence>
<evidence type="ECO:0000256" key="15">
    <source>
        <dbReference type="ARBA" id="ARBA00083924"/>
    </source>
</evidence>
<comment type="subunit">
    <text evidence="16">Heterodimer of 2 chains generated by proteolytic processing; the large extracellular N-terminal fragment and the membrane-bound C-terminal fragment predominantly remain associated and non-covalently linked. Interacts with CFTR.</text>
</comment>
<feature type="transmembrane region" description="Helical" evidence="18">
    <location>
        <begin position="1382"/>
        <end position="1405"/>
    </location>
</feature>
<keyword evidence="3" id="KW-1003">Cell membrane</keyword>
<feature type="transmembrane region" description="Helical" evidence="18">
    <location>
        <begin position="1417"/>
        <end position="1437"/>
    </location>
</feature>
<evidence type="ECO:0000259" key="19">
    <source>
        <dbReference type="PROSITE" id="PS50221"/>
    </source>
</evidence>
<feature type="region of interest" description="Disordered" evidence="17">
    <location>
        <begin position="1682"/>
        <end position="1726"/>
    </location>
</feature>
<dbReference type="InterPro" id="IPR000832">
    <property type="entry name" value="GPCR_2_secretin-like"/>
</dbReference>
<dbReference type="PANTHER" id="PTHR12011">
    <property type="entry name" value="ADHESION G-PROTEIN COUPLED RECEPTOR"/>
    <property type="match status" value="1"/>
</dbReference>
<evidence type="ECO:0000313" key="21">
    <source>
        <dbReference type="EMBL" id="KAG7484365.1"/>
    </source>
</evidence>
<evidence type="ECO:0000256" key="12">
    <source>
        <dbReference type="ARBA" id="ARBA00023180"/>
    </source>
</evidence>
<keyword evidence="6" id="KW-0732">Signal</keyword>
<keyword evidence="13" id="KW-0807">Transducer</keyword>
<evidence type="ECO:0000256" key="13">
    <source>
        <dbReference type="ARBA" id="ARBA00023224"/>
    </source>
</evidence>
<dbReference type="GO" id="GO:0016324">
    <property type="term" value="C:apical plasma membrane"/>
    <property type="evidence" value="ECO:0007669"/>
    <property type="project" value="UniProtKB-SubCell"/>
</dbReference>
<feature type="transmembrane region" description="Helical" evidence="18">
    <location>
        <begin position="1443"/>
        <end position="1467"/>
    </location>
</feature>
<evidence type="ECO:0000256" key="5">
    <source>
        <dbReference type="ARBA" id="ARBA00022692"/>
    </source>
</evidence>
<dbReference type="PROSITE" id="PS50221">
    <property type="entry name" value="GAIN_B"/>
    <property type="match status" value="1"/>
</dbReference>
<dbReference type="GO" id="GO:0007166">
    <property type="term" value="P:cell surface receptor signaling pathway"/>
    <property type="evidence" value="ECO:0007669"/>
    <property type="project" value="InterPro"/>
</dbReference>
<dbReference type="EMBL" id="JAFDVH010000003">
    <property type="protein sequence ID" value="KAG7484365.1"/>
    <property type="molecule type" value="Genomic_DNA"/>
</dbReference>
<protein>
    <recommendedName>
        <fullName evidence="14">Adhesion G-protein coupled receptor G2</fullName>
    </recommendedName>
    <alternativeName>
        <fullName evidence="15">G-protein coupled receptor 64</fullName>
    </alternativeName>
</protein>
<dbReference type="GO" id="GO:0007189">
    <property type="term" value="P:adenylate cyclase-activating G protein-coupled receptor signaling pathway"/>
    <property type="evidence" value="ECO:0007669"/>
    <property type="project" value="TreeGrafter"/>
</dbReference>
<comment type="subcellular location">
    <subcellularLocation>
        <location evidence="1">Apical cell membrane</location>
        <topology evidence="1">Multi-pass membrane protein</topology>
    </subcellularLocation>
</comment>
<feature type="compositionally biased region" description="Low complexity" evidence="17">
    <location>
        <begin position="378"/>
        <end position="477"/>
    </location>
</feature>
<dbReference type="SMART" id="SM00303">
    <property type="entry name" value="GPS"/>
    <property type="match status" value="1"/>
</dbReference>
<evidence type="ECO:0000313" key="22">
    <source>
        <dbReference type="Proteomes" id="UP001046870"/>
    </source>
</evidence>
<keyword evidence="9 18" id="KW-0472">Membrane</keyword>
<comment type="caution">
    <text evidence="21">The sequence shown here is derived from an EMBL/GenBank/DDBJ whole genome shotgun (WGS) entry which is preliminary data.</text>
</comment>
<evidence type="ECO:0000256" key="3">
    <source>
        <dbReference type="ARBA" id="ARBA00022475"/>
    </source>
</evidence>
<evidence type="ECO:0000256" key="1">
    <source>
        <dbReference type="ARBA" id="ARBA00004424"/>
    </source>
</evidence>
<dbReference type="Proteomes" id="UP001046870">
    <property type="component" value="Chromosome 3"/>
</dbReference>
<accession>A0A9D3QBA0</accession>
<dbReference type="PROSITE" id="PS50261">
    <property type="entry name" value="G_PROTEIN_RECEP_F2_4"/>
    <property type="match status" value="1"/>
</dbReference>
<dbReference type="Pfam" id="PF00002">
    <property type="entry name" value="7tm_2"/>
    <property type="match status" value="1"/>
</dbReference>
<dbReference type="InterPro" id="IPR000203">
    <property type="entry name" value="GPS"/>
</dbReference>
<dbReference type="PRINTS" id="PR01217">
    <property type="entry name" value="PRICHEXTENSN"/>
</dbReference>
<dbReference type="InterPro" id="IPR017981">
    <property type="entry name" value="GPCR_2-like_7TM"/>
</dbReference>
<comment type="similarity">
    <text evidence="2">Belongs to the G-protein coupled receptor 2 family. Adhesion G-protein coupled receptor (ADGR) subfamily.</text>
</comment>
<feature type="domain" description="G-protein coupled receptors family 2 profile 2" evidence="20">
    <location>
        <begin position="1380"/>
        <end position="1636"/>
    </location>
</feature>
<keyword evidence="8" id="KW-0297">G-protein coupled receptor</keyword>
<dbReference type="SUPFAM" id="SSF81321">
    <property type="entry name" value="Family A G protein-coupled receptor-like"/>
    <property type="match status" value="1"/>
</dbReference>
<evidence type="ECO:0000256" key="10">
    <source>
        <dbReference type="ARBA" id="ARBA00023157"/>
    </source>
</evidence>
<feature type="region of interest" description="Disordered" evidence="17">
    <location>
        <begin position="1009"/>
        <end position="1081"/>
    </location>
</feature>
<dbReference type="Pfam" id="PF26574">
    <property type="entry name" value="GAIN_ADGRG2"/>
    <property type="match status" value="1"/>
</dbReference>
<dbReference type="InterPro" id="IPR017983">
    <property type="entry name" value="GPCR_2_secretin-like_CS"/>
</dbReference>
<name>A0A9D3QBA0_MEGAT</name>
<evidence type="ECO:0000256" key="16">
    <source>
        <dbReference type="ARBA" id="ARBA00093560"/>
    </source>
</evidence>
<dbReference type="FunFam" id="1.20.1070.10:FF:000043">
    <property type="entry name" value="adhesion G-protein coupled receptor G2 isoform X1"/>
    <property type="match status" value="1"/>
</dbReference>
<dbReference type="Gene3D" id="2.60.220.50">
    <property type="match status" value="1"/>
</dbReference>
<reference evidence="21" key="1">
    <citation type="submission" date="2021-01" db="EMBL/GenBank/DDBJ databases">
        <authorList>
            <person name="Zahm M."/>
            <person name="Roques C."/>
            <person name="Cabau C."/>
            <person name="Klopp C."/>
            <person name="Donnadieu C."/>
            <person name="Jouanno E."/>
            <person name="Lampietro C."/>
            <person name="Louis A."/>
            <person name="Herpin A."/>
            <person name="Echchiki A."/>
            <person name="Berthelot C."/>
            <person name="Parey E."/>
            <person name="Roest-Crollius H."/>
            <person name="Braasch I."/>
            <person name="Postlethwait J."/>
            <person name="Bobe J."/>
            <person name="Montfort J."/>
            <person name="Bouchez O."/>
            <person name="Begum T."/>
            <person name="Mejri S."/>
            <person name="Adams A."/>
            <person name="Chen W.-J."/>
            <person name="Guiguen Y."/>
        </authorList>
    </citation>
    <scope>NUCLEOTIDE SEQUENCE</scope>
    <source>
        <strain evidence="21">YG-15Mar2019-1</strain>
        <tissue evidence="21">Brain</tissue>
    </source>
</reference>
<evidence type="ECO:0000256" key="9">
    <source>
        <dbReference type="ARBA" id="ARBA00023136"/>
    </source>
</evidence>
<dbReference type="SUPFAM" id="SSF49899">
    <property type="entry name" value="Concanavalin A-like lectins/glucanases"/>
    <property type="match status" value="1"/>
</dbReference>
<keyword evidence="4" id="KW-0597">Phosphoprotein</keyword>
<feature type="compositionally biased region" description="Low complexity" evidence="17">
    <location>
        <begin position="1040"/>
        <end position="1068"/>
    </location>
</feature>
<evidence type="ECO:0000256" key="2">
    <source>
        <dbReference type="ARBA" id="ARBA00007343"/>
    </source>
</evidence>
<keyword evidence="5 18" id="KW-0812">Transmembrane</keyword>
<feature type="region of interest" description="Disordered" evidence="17">
    <location>
        <begin position="248"/>
        <end position="313"/>
    </location>
</feature>
<dbReference type="PANTHER" id="PTHR12011:SF264">
    <property type="entry name" value="ADHESION G-PROTEIN COUPLED RECEPTOR G2"/>
    <property type="match status" value="1"/>
</dbReference>
<feature type="compositionally biased region" description="Low complexity" evidence="17">
    <location>
        <begin position="1682"/>
        <end position="1701"/>
    </location>
</feature>
<evidence type="ECO:0000256" key="4">
    <source>
        <dbReference type="ARBA" id="ARBA00022553"/>
    </source>
</evidence>
<gene>
    <name evidence="21" type="ORF">MATL_G00048460</name>
</gene>
<feature type="transmembrane region" description="Helical" evidence="18">
    <location>
        <begin position="1587"/>
        <end position="1607"/>
    </location>
</feature>
<evidence type="ECO:0000256" key="8">
    <source>
        <dbReference type="ARBA" id="ARBA00023040"/>
    </source>
</evidence>
<evidence type="ECO:0000256" key="7">
    <source>
        <dbReference type="ARBA" id="ARBA00022989"/>
    </source>
</evidence>
<feature type="compositionally biased region" description="Pro residues" evidence="17">
    <location>
        <begin position="278"/>
        <end position="313"/>
    </location>
</feature>
<feature type="transmembrane region" description="Helical" evidence="18">
    <location>
        <begin position="1613"/>
        <end position="1635"/>
    </location>
</feature>
<dbReference type="InterPro" id="IPR058857">
    <property type="entry name" value="GAIN_ADGRG2/6"/>
</dbReference>
<dbReference type="GO" id="GO:0004930">
    <property type="term" value="F:G protein-coupled receptor activity"/>
    <property type="evidence" value="ECO:0007669"/>
    <property type="project" value="UniProtKB-KW"/>
</dbReference>
<keyword evidence="10" id="KW-1015">Disulfide bond</keyword>
<sequence length="1743" mass="188007">MSFGRQSDHVNFSVGCDGAWALLRRVVTRVMPCIDLDLQRAARKNLSCYFLLSVLVLLCHVVTVEASFMHDSKAHFPRGCRDPWTLVDRVQVPTLVQVTVCMHMRVLVQGEWTAFTYGPPHVEQYDLALEGDRRTLYVWLLGVRHRFPVRLLPHRWYHVCLKRDAARHSIALDVDGSPSVRTVTGEPIPPGGDLLLGCRARHAPISHLGEMELYLFRVWDDIGNHDTCENGTVVGWSSEEWDRGEWAPVRDDRLPCGPRRVKREALPSGQDRSLVVTLPPPTLSPPPSFTSPPPPSETTLPPPTTPLPIVIPPITLTPPPPLLSIAPPLSSTSSLPPLSAAHPLTSLTTSSSTPVTATVPQTTPALVTPSPLTSALQTTASVTPSTLPPSTSSTSPATTSTMLPQTTSTILSPTASTTLLPTTSTTLLPDTSSMLSVTTSTMLSPNTSTTALPTTSTMLSPNTSTTPPPTTSTMLSPNTSTTLLPTTSTMLSPNISTTLLPTTSTMLSPTTSATLSPTTSLEITVNMSTAASYTLTTAPANNNTTGPLAIQCTFPEFCANKTAFYWMVLEMQSTKGKKTESDISNWLSSVFNIYTCVLSSQATTNMVANTTSSAQNTPSNSTTSGRGQKTCPEKDETAVLLFQGIEVLCDEKEKIRITNCTALLQLSRPTDPCVLYQALVDGSGKSSIQAHLLGQVEQVAKGLCSSENVLAPGGSFEKCYSSSPVSDVCRSEHPVNVTCNSSAGNVVVPVDIQKPVEQICSQSNLTEMFNCDCSTFCNDTAAYYTLSVLIIAPQITSEDVQSLVNQLGSVPPACNSSSTIPDSLCSMASTVSGVFQEAYLKCSAVFDICTVILKLARPLDICMIRDVLVPLFQTTPGIIYDSPLTRLAMCDWPSGSTVNMSKISFPLISTDLSVSQICDLHSSSLLTCNMGETVGVSLSEMCMPGPIPPPFTAAPPNTTSSLTPTPSPIDTMANTSTTFLPLNTTIQHNMTTGPPKNTTSQIDTTTLQINTTGSPKNTTTLPSSTSDITEGVTMMPPKTPTNATKTASTTTLSTPTSSTTTAESSPSPIILPGKPTTIAPANTTNTAATTVSMTTKSPETEAEGLLNLTKDVSSLNSSQVAQLVSQLENLLSGPNVSLNLGRTVITIVSNLLNASVETLASSSNRIIGVVDTVGLKLVVQGETETILSDSVALAVKKVDGANFQETSFSITDPSNVQISGNLKGQTNTRNIVPSSPQGSITLPASLTDNLSPEQQLLASRVQFNFYQKSTVFQDRALGKRTLNSGILGTSVANLSISNLRHNVIFTLRNNEPIPANFVASCVFWDFSRNGGSGGWNPSGCFVQNSTDEETICSCNHLTSFAVLLDISREGITNRIQSIILTYITYIGCGISAIFLSITLLTYLAFGKLRKDIPSKILIQLCTALLLLNLVFLLDSWLALYPNSVGLCISTAFFLHYFLLVSFTWMGLEALHMYLALVKVFNTYVSKYMLKFSLAGWGVPLIVVIIVIAIDKNNYGLISYGKFNDGSTDDFCWLKNDVAFYVAVVAYFCVIFVVNLSMFIVVMVQLYRIKRQNPHNVQQRSGLQDLRSVAGLTVLLGLTWGFAFFAWGPVNLPFMYLFAIFNSLQGFFIFIFHCAIKENVRKQWRTYLCCGKLRLPENTEWSRTATQNRTKKLSAIRATSFGSSTSVQSSNTSSTSSFLPSDSTERPNGIGSRHEDGQITSLDEPNGDVVLNEINSRYRTQRGQ</sequence>
<feature type="compositionally biased region" description="Polar residues" evidence="17">
    <location>
        <begin position="1009"/>
        <end position="1028"/>
    </location>
</feature>
<feature type="region of interest" description="Disordered" evidence="17">
    <location>
        <begin position="611"/>
        <end position="631"/>
    </location>
</feature>
<feature type="compositionally biased region" description="Polar residues" evidence="17">
    <location>
        <begin position="611"/>
        <end position="627"/>
    </location>
</feature>
<dbReference type="Gene3D" id="2.60.120.200">
    <property type="match status" value="1"/>
</dbReference>
<dbReference type="OrthoDB" id="10037534at2759"/>
<evidence type="ECO:0000259" key="20">
    <source>
        <dbReference type="PROSITE" id="PS50261"/>
    </source>
</evidence>
<evidence type="ECO:0000256" key="6">
    <source>
        <dbReference type="ARBA" id="ARBA00022729"/>
    </source>
</evidence>
<keyword evidence="12" id="KW-0325">Glycoprotein</keyword>
<keyword evidence="11" id="KW-0675">Receptor</keyword>
<evidence type="ECO:0000256" key="18">
    <source>
        <dbReference type="SAM" id="Phobius"/>
    </source>
</evidence>